<dbReference type="InterPro" id="IPR000073">
    <property type="entry name" value="AB_hydrolase_1"/>
</dbReference>
<feature type="domain" description="AB hydrolase-1" evidence="1">
    <location>
        <begin position="31"/>
        <end position="89"/>
    </location>
</feature>
<dbReference type="EMBL" id="CP003093">
    <property type="protein sequence ID" value="AER55621.1"/>
    <property type="molecule type" value="Genomic_DNA"/>
</dbReference>
<dbReference type="HOGENOM" id="CLU_075528_2_0_6"/>
<dbReference type="Gene3D" id="3.40.50.1820">
    <property type="entry name" value="alpha/beta hydrolase"/>
    <property type="match status" value="1"/>
</dbReference>
<evidence type="ECO:0000259" key="1">
    <source>
        <dbReference type="Pfam" id="PF00561"/>
    </source>
</evidence>
<accession>G7UPT1</accession>
<dbReference type="Proteomes" id="UP000005870">
    <property type="component" value="Chromosome"/>
</dbReference>
<keyword evidence="3" id="KW-1185">Reference proteome</keyword>
<reference evidence="2 3" key="1">
    <citation type="journal article" date="2012" name="J. Bacteriol.">
        <title>Complete Genome Sequence of the BTEX-Degrading Bacterium Pseudoxanthomonas spadix BD-a59.</title>
        <authorList>
            <person name="Lee S.H."/>
            <person name="Jin H.M."/>
            <person name="Lee H.J."/>
            <person name="Kim J.M."/>
            <person name="Jeon C.O."/>
        </authorList>
    </citation>
    <scope>NUCLEOTIDE SEQUENCE [LARGE SCALE GENOMIC DNA]</scope>
    <source>
        <strain evidence="2 3">BD-a59</strain>
    </source>
</reference>
<dbReference type="STRING" id="1045855.DSC_04840"/>
<dbReference type="RefSeq" id="WP_014159798.1">
    <property type="nucleotide sequence ID" value="NC_016147.2"/>
</dbReference>
<organism evidence="2 3">
    <name type="scientific">Pseudoxanthomonas spadix (strain BD-a59)</name>
    <dbReference type="NCBI Taxonomy" id="1045855"/>
    <lineage>
        <taxon>Bacteria</taxon>
        <taxon>Pseudomonadati</taxon>
        <taxon>Pseudomonadota</taxon>
        <taxon>Gammaproteobacteria</taxon>
        <taxon>Lysobacterales</taxon>
        <taxon>Lysobacteraceae</taxon>
        <taxon>Pseudoxanthomonas</taxon>
    </lineage>
</organism>
<dbReference type="Pfam" id="PF00561">
    <property type="entry name" value="Abhydrolase_1"/>
    <property type="match status" value="1"/>
</dbReference>
<proteinExistence type="predicted"/>
<dbReference type="InterPro" id="IPR029058">
    <property type="entry name" value="AB_hydrolase_fold"/>
</dbReference>
<dbReference type="eggNOG" id="COG1075">
    <property type="taxonomic scope" value="Bacteria"/>
</dbReference>
<dbReference type="PANTHER" id="PTHR37946:SF1">
    <property type="entry name" value="SLL1969 PROTEIN"/>
    <property type="match status" value="1"/>
</dbReference>
<gene>
    <name evidence="2" type="ordered locus">DSC_04840</name>
</gene>
<evidence type="ECO:0000313" key="2">
    <source>
        <dbReference type="EMBL" id="AER55621.1"/>
    </source>
</evidence>
<protein>
    <submittedName>
        <fullName evidence="2">PGAP1 family protein</fullName>
    </submittedName>
</protein>
<dbReference type="SUPFAM" id="SSF53474">
    <property type="entry name" value="alpha/beta-Hydrolases"/>
    <property type="match status" value="1"/>
</dbReference>
<dbReference type="PANTHER" id="PTHR37946">
    <property type="entry name" value="SLL1969 PROTEIN"/>
    <property type="match status" value="1"/>
</dbReference>
<evidence type="ECO:0000313" key="3">
    <source>
        <dbReference type="Proteomes" id="UP000005870"/>
    </source>
</evidence>
<sequence>MRPLAWRLSAAGFDAQVFGYRSVTAAPQVAIDRLAQCLDDGPPTHLVGYSLGGLIALETLRRYPQLPVPRLVCLGSPLRGSATARALLQRGWGGLLGRSEPLLDHGCQPWHGPTQVAMVAGHVPRGVGRLLGAVGTDSDGTVALAETRLPGLADHCCVPASHTGLAFSPQAARQVAAFLRCGRFRR</sequence>
<dbReference type="KEGG" id="psd:DSC_04840"/>
<dbReference type="AlphaFoldDB" id="G7UPT1"/>
<name>G7UPT1_PSEUP</name>